<dbReference type="InterPro" id="IPR057135">
    <property type="entry name" value="At4g27190-like_LRR"/>
</dbReference>
<accession>A0A8S0T4K7</accession>
<dbReference type="PANTHER" id="PTHR33463:SF187">
    <property type="entry name" value="AND NB-ARC DOMAIN DISEASE RESISTANCE PROTEIN, PUTATIVE-RELATED"/>
    <property type="match status" value="1"/>
</dbReference>
<dbReference type="OrthoDB" id="1047082at2759"/>
<evidence type="ECO:0000256" key="1">
    <source>
        <dbReference type="ARBA" id="ARBA00022821"/>
    </source>
</evidence>
<dbReference type="Gene3D" id="3.80.10.10">
    <property type="entry name" value="Ribonuclease Inhibitor"/>
    <property type="match status" value="1"/>
</dbReference>
<evidence type="ECO:0000259" key="2">
    <source>
        <dbReference type="Pfam" id="PF23247"/>
    </source>
</evidence>
<reference evidence="3 4" key="1">
    <citation type="submission" date="2019-12" db="EMBL/GenBank/DDBJ databases">
        <authorList>
            <person name="Alioto T."/>
            <person name="Alioto T."/>
            <person name="Gomez Garrido J."/>
        </authorList>
    </citation>
    <scope>NUCLEOTIDE SEQUENCE [LARGE SCALE GENOMIC DNA]</scope>
</reference>
<evidence type="ECO:0000313" key="4">
    <source>
        <dbReference type="Proteomes" id="UP000594638"/>
    </source>
</evidence>
<dbReference type="AlphaFoldDB" id="A0A8S0T4K7"/>
<gene>
    <name evidence="3" type="ORF">OLEA9_A039705</name>
</gene>
<dbReference type="Gramene" id="OE9A039705T1">
    <property type="protein sequence ID" value="OE9A039705C1"/>
    <property type="gene ID" value="OE9A039705"/>
</dbReference>
<dbReference type="InterPro" id="IPR032675">
    <property type="entry name" value="LRR_dom_sf"/>
</dbReference>
<evidence type="ECO:0000313" key="3">
    <source>
        <dbReference type="EMBL" id="CAA2998707.1"/>
    </source>
</evidence>
<keyword evidence="4" id="KW-1185">Reference proteome</keyword>
<dbReference type="InterPro" id="IPR050905">
    <property type="entry name" value="Plant_NBS-LRR"/>
</dbReference>
<organism evidence="3 4">
    <name type="scientific">Olea europaea subsp. europaea</name>
    <dbReference type="NCBI Taxonomy" id="158383"/>
    <lineage>
        <taxon>Eukaryota</taxon>
        <taxon>Viridiplantae</taxon>
        <taxon>Streptophyta</taxon>
        <taxon>Embryophyta</taxon>
        <taxon>Tracheophyta</taxon>
        <taxon>Spermatophyta</taxon>
        <taxon>Magnoliopsida</taxon>
        <taxon>eudicotyledons</taxon>
        <taxon>Gunneridae</taxon>
        <taxon>Pentapetalae</taxon>
        <taxon>asterids</taxon>
        <taxon>lamiids</taxon>
        <taxon>Lamiales</taxon>
        <taxon>Oleaceae</taxon>
        <taxon>Oleeae</taxon>
        <taxon>Olea</taxon>
    </lineage>
</organism>
<dbReference type="Proteomes" id="UP000594638">
    <property type="component" value="Unassembled WGS sequence"/>
</dbReference>
<sequence>MESSSGKDENLLLRDIEELYFRRSGMGSCLLDDFLILNGARDLKSCTILNEDKIECIMRLSSAEEQQSGGAPFKSFQSLSLENLPNFFGLFMWEAVAPFPLGSFFCLKKLTIERCDKMKKLFPLSLVRNFHNLQHLTVTSCSRMEEIIEDDNNDGVNSSSKDTTFPCLKIFVSEISATTEEHLQGYDLLLFYSGNSFGGH</sequence>
<protein>
    <submittedName>
        <fullName evidence="3">Anthranilate synthase alpha subunit 1, chloroplastic</fullName>
    </submittedName>
</protein>
<dbReference type="SUPFAM" id="SSF52047">
    <property type="entry name" value="RNI-like"/>
    <property type="match status" value="1"/>
</dbReference>
<name>A0A8S0T4K7_OLEEU</name>
<dbReference type="Pfam" id="PF23247">
    <property type="entry name" value="LRR_RPS2"/>
    <property type="match status" value="1"/>
</dbReference>
<comment type="caution">
    <text evidence="3">The sequence shown here is derived from an EMBL/GenBank/DDBJ whole genome shotgun (WGS) entry which is preliminary data.</text>
</comment>
<keyword evidence="1" id="KW-0611">Plant defense</keyword>
<dbReference type="PANTHER" id="PTHR33463">
    <property type="entry name" value="NB-ARC DOMAIN-CONTAINING PROTEIN-RELATED"/>
    <property type="match status" value="1"/>
</dbReference>
<feature type="domain" description="Disease resistance protein At4g27190-like leucine-rich repeats" evidence="2">
    <location>
        <begin position="92"/>
        <end position="166"/>
    </location>
</feature>
<dbReference type="EMBL" id="CACTIH010005601">
    <property type="protein sequence ID" value="CAA2998707.1"/>
    <property type="molecule type" value="Genomic_DNA"/>
</dbReference>
<proteinExistence type="predicted"/>